<organism evidence="2">
    <name type="scientific">Dechloromonas aromatica (strain RCB)</name>
    <dbReference type="NCBI Taxonomy" id="159087"/>
    <lineage>
        <taxon>Bacteria</taxon>
        <taxon>Pseudomonadati</taxon>
        <taxon>Pseudomonadota</taxon>
        <taxon>Betaproteobacteria</taxon>
        <taxon>Rhodocyclales</taxon>
        <taxon>Azonexaceae</taxon>
        <taxon>Dechloromonas</taxon>
    </lineage>
</organism>
<dbReference type="HOGENOM" id="CLU_048995_6_0_4"/>
<dbReference type="STRING" id="159087.Daro_3897"/>
<accession>Q478V6</accession>
<sequence>MARKTSLRDFQEYLASRLSQAARGKGSASWLGVEAGGEAWLVDLSDGGEIVQASQMAPVPLTRPWFVGISNIRGNLHAVSDFSLFRGGPPIVQNANARLLLIGARYGINAALLVSRMLGLKNPEDFTPESADASMPAWGMQRFADTHGKIWHKLSVRELLADQDFMNIGV</sequence>
<gene>
    <name evidence="2" type="ordered locus">Daro_3897</name>
</gene>
<evidence type="ECO:0000313" key="2">
    <source>
        <dbReference type="EMBL" id="AAZ48625.1"/>
    </source>
</evidence>
<dbReference type="OrthoDB" id="5298045at2"/>
<dbReference type="AlphaFoldDB" id="Q478V6"/>
<dbReference type="PROSITE" id="PS50851">
    <property type="entry name" value="CHEW"/>
    <property type="match status" value="1"/>
</dbReference>
<dbReference type="GO" id="GO:0006935">
    <property type="term" value="P:chemotaxis"/>
    <property type="evidence" value="ECO:0007669"/>
    <property type="project" value="InterPro"/>
</dbReference>
<dbReference type="SUPFAM" id="SSF50341">
    <property type="entry name" value="CheW-like"/>
    <property type="match status" value="1"/>
</dbReference>
<dbReference type="EMBL" id="CP000089">
    <property type="protein sequence ID" value="AAZ48625.1"/>
    <property type="molecule type" value="Genomic_DNA"/>
</dbReference>
<dbReference type="Gene3D" id="2.40.50.180">
    <property type="entry name" value="CheA-289, Domain 4"/>
    <property type="match status" value="1"/>
</dbReference>
<dbReference type="GO" id="GO:0007165">
    <property type="term" value="P:signal transduction"/>
    <property type="evidence" value="ECO:0007669"/>
    <property type="project" value="InterPro"/>
</dbReference>
<feature type="domain" description="CheW-like" evidence="1">
    <location>
        <begin position="27"/>
        <end position="165"/>
    </location>
</feature>
<evidence type="ECO:0000259" key="1">
    <source>
        <dbReference type="PROSITE" id="PS50851"/>
    </source>
</evidence>
<dbReference type="Pfam" id="PF01584">
    <property type="entry name" value="CheW"/>
    <property type="match status" value="1"/>
</dbReference>
<name>Q478V6_DECAR</name>
<dbReference type="InterPro" id="IPR036061">
    <property type="entry name" value="CheW-like_dom_sf"/>
</dbReference>
<protein>
    <submittedName>
        <fullName evidence="2">CheW protein</fullName>
    </submittedName>
</protein>
<proteinExistence type="predicted"/>
<dbReference type="eggNOG" id="COG0835">
    <property type="taxonomic scope" value="Bacteria"/>
</dbReference>
<dbReference type="KEGG" id="dar:Daro_3897"/>
<reference evidence="2" key="1">
    <citation type="submission" date="2005-08" db="EMBL/GenBank/DDBJ databases">
        <title>Complete sequence of Dechloromonas aromatica RCB.</title>
        <authorList>
            <person name="Salinero K.K."/>
            <person name="Copeland A."/>
            <person name="Lucas S."/>
            <person name="Lapidus A."/>
            <person name="Barry K."/>
            <person name="Detter J.C."/>
            <person name="Glavina T."/>
            <person name="Hammon N."/>
            <person name="Israni S."/>
            <person name="Pitluck S."/>
            <person name="Di Bartolo G."/>
            <person name="Trong S."/>
            <person name="Schmutz J."/>
            <person name="Larimer F."/>
            <person name="Land M."/>
            <person name="Ivanova N."/>
            <person name="Richardson P."/>
        </authorList>
    </citation>
    <scope>NUCLEOTIDE SEQUENCE</scope>
    <source>
        <strain evidence="2">RCB</strain>
    </source>
</reference>
<dbReference type="InterPro" id="IPR002545">
    <property type="entry name" value="CheW-lke_dom"/>
</dbReference>